<reference evidence="20" key="1">
    <citation type="submission" date="2020-01" db="EMBL/GenBank/DDBJ databases">
        <title>Sphingomonas sp. strain CSW-10.</title>
        <authorList>
            <person name="Chen W.-M."/>
        </authorList>
    </citation>
    <scope>NUCLEOTIDE SEQUENCE [LARGE SCALE GENOMIC DNA]</scope>
    <source>
        <strain evidence="20">NST-5</strain>
    </source>
</reference>
<keyword evidence="12" id="KW-0564">Palmitate</keyword>
<dbReference type="RefSeq" id="WP_166536654.1">
    <property type="nucleotide sequence ID" value="NZ_JAABLM010000006.1"/>
</dbReference>
<evidence type="ECO:0000256" key="15">
    <source>
        <dbReference type="SAM" id="Phobius"/>
    </source>
</evidence>
<feature type="domain" description="SLBB" evidence="18">
    <location>
        <begin position="144"/>
        <end position="223"/>
    </location>
</feature>
<organism evidence="19 20">
    <name type="scientific">Flavobacterium ichthyis</name>
    <dbReference type="NCBI Taxonomy" id="2698827"/>
    <lineage>
        <taxon>Bacteria</taxon>
        <taxon>Pseudomonadati</taxon>
        <taxon>Bacteroidota</taxon>
        <taxon>Flavobacteriia</taxon>
        <taxon>Flavobacteriales</taxon>
        <taxon>Flavobacteriaceae</taxon>
        <taxon>Flavobacterium</taxon>
    </lineage>
</organism>
<keyword evidence="13" id="KW-0998">Cell outer membrane</keyword>
<dbReference type="Gene3D" id="3.10.560.10">
    <property type="entry name" value="Outer membrane lipoprotein wza domain like"/>
    <property type="match status" value="2"/>
</dbReference>
<keyword evidence="8" id="KW-0625">Polysaccharide transport</keyword>
<keyword evidence="9" id="KW-0406">Ion transport</keyword>
<dbReference type="PANTHER" id="PTHR33619">
    <property type="entry name" value="POLYSACCHARIDE EXPORT PROTEIN GFCE-RELATED"/>
    <property type="match status" value="1"/>
</dbReference>
<feature type="domain" description="Polysaccharide export protein N-terminal" evidence="17">
    <location>
        <begin position="42"/>
        <end position="140"/>
    </location>
</feature>
<keyword evidence="14" id="KW-0449">Lipoprotein</keyword>
<keyword evidence="4" id="KW-1134">Transmembrane beta strand</keyword>
<dbReference type="Gene3D" id="3.30.1950.10">
    <property type="entry name" value="wza like domain"/>
    <property type="match status" value="1"/>
</dbReference>
<dbReference type="Pfam" id="PF02563">
    <property type="entry name" value="Poly_export"/>
    <property type="match status" value="1"/>
</dbReference>
<feature type="signal peptide" evidence="16">
    <location>
        <begin position="1"/>
        <end position="22"/>
    </location>
</feature>
<evidence type="ECO:0000256" key="12">
    <source>
        <dbReference type="ARBA" id="ARBA00023139"/>
    </source>
</evidence>
<evidence type="ECO:0000256" key="3">
    <source>
        <dbReference type="ARBA" id="ARBA00022448"/>
    </source>
</evidence>
<dbReference type="InterPro" id="IPR049712">
    <property type="entry name" value="Poly_export"/>
</dbReference>
<proteinExistence type="inferred from homology"/>
<keyword evidence="7 16" id="KW-0732">Signal</keyword>
<keyword evidence="3" id="KW-0813">Transport</keyword>
<evidence type="ECO:0000256" key="4">
    <source>
        <dbReference type="ARBA" id="ARBA00022452"/>
    </source>
</evidence>
<dbReference type="EMBL" id="JAABLM010000006">
    <property type="protein sequence ID" value="NBL64826.1"/>
    <property type="molecule type" value="Genomic_DNA"/>
</dbReference>
<comment type="similarity">
    <text evidence="2">Belongs to the BexD/CtrA/VexA family.</text>
</comment>
<keyword evidence="11 15" id="KW-0472">Membrane</keyword>
<dbReference type="PANTHER" id="PTHR33619:SF3">
    <property type="entry name" value="POLYSACCHARIDE EXPORT PROTEIN GFCE-RELATED"/>
    <property type="match status" value="1"/>
</dbReference>
<evidence type="ECO:0000256" key="13">
    <source>
        <dbReference type="ARBA" id="ARBA00023237"/>
    </source>
</evidence>
<dbReference type="PROSITE" id="PS51257">
    <property type="entry name" value="PROKAR_LIPOPROTEIN"/>
    <property type="match status" value="1"/>
</dbReference>
<dbReference type="Proteomes" id="UP000798602">
    <property type="component" value="Unassembled WGS sequence"/>
</dbReference>
<evidence type="ECO:0000256" key="9">
    <source>
        <dbReference type="ARBA" id="ARBA00023065"/>
    </source>
</evidence>
<evidence type="ECO:0000256" key="5">
    <source>
        <dbReference type="ARBA" id="ARBA00022597"/>
    </source>
</evidence>
<comment type="caution">
    <text evidence="19">The sequence shown here is derived from an EMBL/GenBank/DDBJ whole genome shotgun (WGS) entry which is preliminary data.</text>
</comment>
<keyword evidence="5" id="KW-0762">Sugar transport</keyword>
<evidence type="ECO:0000256" key="8">
    <source>
        <dbReference type="ARBA" id="ARBA00023047"/>
    </source>
</evidence>
<dbReference type="Pfam" id="PF22461">
    <property type="entry name" value="SLBB_2"/>
    <property type="match status" value="1"/>
</dbReference>
<evidence type="ECO:0000259" key="17">
    <source>
        <dbReference type="Pfam" id="PF02563"/>
    </source>
</evidence>
<keyword evidence="20" id="KW-1185">Reference proteome</keyword>
<protein>
    <submittedName>
        <fullName evidence="19">Polysaccharide export protein</fullName>
    </submittedName>
</protein>
<accession>A0ABW9Z9I6</accession>
<comment type="subcellular location">
    <subcellularLocation>
        <location evidence="1">Cell outer membrane</location>
        <topology evidence="1">Multi-pass membrane protein</topology>
    </subcellularLocation>
</comment>
<name>A0ABW9Z9I6_9FLAO</name>
<keyword evidence="6 15" id="KW-0812">Transmembrane</keyword>
<evidence type="ECO:0000256" key="16">
    <source>
        <dbReference type="SAM" id="SignalP"/>
    </source>
</evidence>
<evidence type="ECO:0000256" key="11">
    <source>
        <dbReference type="ARBA" id="ARBA00023136"/>
    </source>
</evidence>
<dbReference type="InterPro" id="IPR054765">
    <property type="entry name" value="SLBB_dom"/>
</dbReference>
<evidence type="ECO:0000256" key="7">
    <source>
        <dbReference type="ARBA" id="ARBA00022729"/>
    </source>
</evidence>
<sequence>MKKNKILLFIGIALLLISTSCASKKGYNYYQNIEEVVNAVNEQKYQTAIHPDDLLMITVMGIDPEVTAPFNQSTNGNISSMRLGNESVPMNSYLVDAAGEISFPMVGKMKLAGLSREQAVTTIKEALKKYIKDPEINLRILNYKITVQGEVNRPGVFPINSERITLPEALSMAGDLTGYGKRNNILVIRDNGGKKEMARVDITQADFLNSPYYYLAQNDVIYVEPNKTRINASAVGPNTSIIISSLSLLLTVIALIIR</sequence>
<evidence type="ECO:0000313" key="20">
    <source>
        <dbReference type="Proteomes" id="UP000798602"/>
    </source>
</evidence>
<dbReference type="InterPro" id="IPR003715">
    <property type="entry name" value="Poly_export_N"/>
</dbReference>
<feature type="transmembrane region" description="Helical" evidence="15">
    <location>
        <begin position="239"/>
        <end position="257"/>
    </location>
</feature>
<keyword evidence="15" id="KW-1133">Transmembrane helix</keyword>
<evidence type="ECO:0000256" key="1">
    <source>
        <dbReference type="ARBA" id="ARBA00004571"/>
    </source>
</evidence>
<evidence type="ECO:0000256" key="14">
    <source>
        <dbReference type="ARBA" id="ARBA00023288"/>
    </source>
</evidence>
<keyword evidence="10" id="KW-0626">Porin</keyword>
<evidence type="ECO:0000256" key="2">
    <source>
        <dbReference type="ARBA" id="ARBA00009450"/>
    </source>
</evidence>
<evidence type="ECO:0000256" key="6">
    <source>
        <dbReference type="ARBA" id="ARBA00022692"/>
    </source>
</evidence>
<feature type="chain" id="PRO_5047071725" evidence="16">
    <location>
        <begin position="23"/>
        <end position="258"/>
    </location>
</feature>
<evidence type="ECO:0000313" key="19">
    <source>
        <dbReference type="EMBL" id="NBL64826.1"/>
    </source>
</evidence>
<evidence type="ECO:0000259" key="18">
    <source>
        <dbReference type="Pfam" id="PF22461"/>
    </source>
</evidence>
<evidence type="ECO:0000256" key="10">
    <source>
        <dbReference type="ARBA" id="ARBA00023114"/>
    </source>
</evidence>
<gene>
    <name evidence="19" type="ORF">GV828_06385</name>
</gene>